<dbReference type="Pfam" id="PF12874">
    <property type="entry name" value="zf-met"/>
    <property type="match status" value="1"/>
</dbReference>
<dbReference type="SMART" id="SM00980">
    <property type="entry name" value="THAP"/>
    <property type="match status" value="1"/>
</dbReference>
<dbReference type="GO" id="GO:0008270">
    <property type="term" value="F:zinc ion binding"/>
    <property type="evidence" value="ECO:0007669"/>
    <property type="project" value="UniProtKB-KW"/>
</dbReference>
<dbReference type="SUPFAM" id="SSF57716">
    <property type="entry name" value="Glucocorticoid receptor-like (DNA-binding domain)"/>
    <property type="match status" value="1"/>
</dbReference>
<evidence type="ECO:0000259" key="8">
    <source>
        <dbReference type="PROSITE" id="PS50157"/>
    </source>
</evidence>
<dbReference type="GeneID" id="105368380"/>
<dbReference type="RefSeq" id="XP_011505690.1">
    <property type="nucleotide sequence ID" value="XM_011507388.1"/>
</dbReference>
<evidence type="ECO:0000259" key="9">
    <source>
        <dbReference type="PROSITE" id="PS50950"/>
    </source>
</evidence>
<dbReference type="GO" id="GO:0003677">
    <property type="term" value="F:DNA binding"/>
    <property type="evidence" value="ECO:0007669"/>
    <property type="project" value="UniProtKB-UniRule"/>
</dbReference>
<dbReference type="PANTHER" id="PTHR24379:SF121">
    <property type="entry name" value="C2H2-TYPE DOMAIN-CONTAINING PROTEIN"/>
    <property type="match status" value="1"/>
</dbReference>
<dbReference type="SMART" id="SM00692">
    <property type="entry name" value="DM3"/>
    <property type="match status" value="1"/>
</dbReference>
<organism evidence="10 11">
    <name type="scientific">Ceratosolen solmsi marchali</name>
    <dbReference type="NCBI Taxonomy" id="326594"/>
    <lineage>
        <taxon>Eukaryota</taxon>
        <taxon>Metazoa</taxon>
        <taxon>Ecdysozoa</taxon>
        <taxon>Arthropoda</taxon>
        <taxon>Hexapoda</taxon>
        <taxon>Insecta</taxon>
        <taxon>Pterygota</taxon>
        <taxon>Neoptera</taxon>
        <taxon>Endopterygota</taxon>
        <taxon>Hymenoptera</taxon>
        <taxon>Apocrita</taxon>
        <taxon>Proctotrupomorpha</taxon>
        <taxon>Chalcidoidea</taxon>
        <taxon>Agaonidae</taxon>
        <taxon>Agaoninae</taxon>
        <taxon>Ceratosolen</taxon>
    </lineage>
</organism>
<dbReference type="PROSITE" id="PS50157">
    <property type="entry name" value="ZINC_FINGER_C2H2_2"/>
    <property type="match status" value="3"/>
</dbReference>
<evidence type="ECO:0000256" key="1">
    <source>
        <dbReference type="ARBA" id="ARBA00022723"/>
    </source>
</evidence>
<feature type="domain" description="C2H2-type" evidence="8">
    <location>
        <begin position="175"/>
        <end position="197"/>
    </location>
</feature>
<name>A0AAJ7E2R1_9HYME</name>
<keyword evidence="2" id="KW-0677">Repeat</keyword>
<gene>
    <name evidence="11" type="primary">LOC105368380</name>
</gene>
<feature type="domain" description="THAP-type" evidence="9">
    <location>
        <begin position="1"/>
        <end position="82"/>
    </location>
</feature>
<evidence type="ECO:0000256" key="3">
    <source>
        <dbReference type="ARBA" id="ARBA00022771"/>
    </source>
</evidence>
<keyword evidence="4" id="KW-0862">Zinc</keyword>
<dbReference type="AlphaFoldDB" id="A0AAJ7E2R1"/>
<accession>A0AAJ7E2R1</accession>
<dbReference type="Pfam" id="PF00096">
    <property type="entry name" value="zf-C2H2"/>
    <property type="match status" value="1"/>
</dbReference>
<evidence type="ECO:0000313" key="11">
    <source>
        <dbReference type="RefSeq" id="XP_011505690.1"/>
    </source>
</evidence>
<keyword evidence="5 7" id="KW-0238">DNA-binding</keyword>
<protein>
    <submittedName>
        <fullName evidence="11">Zinc finger and BTB domain-containing protein 24-like</fullName>
    </submittedName>
</protein>
<evidence type="ECO:0000256" key="2">
    <source>
        <dbReference type="ARBA" id="ARBA00022737"/>
    </source>
</evidence>
<keyword evidence="1" id="KW-0479">Metal-binding</keyword>
<evidence type="ECO:0000313" key="10">
    <source>
        <dbReference type="Proteomes" id="UP000695007"/>
    </source>
</evidence>
<feature type="domain" description="C2H2-type" evidence="8">
    <location>
        <begin position="319"/>
        <end position="346"/>
    </location>
</feature>
<sequence length="351" mass="41372">MTLRCCARVCESDENTTVNGDKIKFYRFPSDKKLQQQWESICKIFDGKDKNQNLRLLCELHFDKNCFNSGNQLKPDAVPKNNKMKRTAEYAELESIKDENHKLPEISSENIKESLDNNNKNHIYDTTRQHDSYRLTVQIDKIYLRPCPKSKKINQMKINFKKPLKIEEELNEVSHQCVICKRTFTVISELYIHLKEHLTCDICKSEFSSKKLYYKHRKLHESKITQFPYKCHVCDLLFETKEAISTHNHVTLDKYNDLTGKNRIQYCKTCNMTFRNKSIYRKHLNSHVEMSSITQNADQTVTTLMPAVSAVGHLRPVIFNCRVCSQNFTSIAEIDKHTRNHMKELKFDYKE</sequence>
<dbReference type="InterPro" id="IPR013087">
    <property type="entry name" value="Znf_C2H2_type"/>
</dbReference>
<keyword evidence="3 6" id="KW-0863">Zinc-finger</keyword>
<reference evidence="11" key="1">
    <citation type="submission" date="2025-08" db="UniProtKB">
        <authorList>
            <consortium name="RefSeq"/>
        </authorList>
    </citation>
    <scope>IDENTIFICATION</scope>
</reference>
<evidence type="ECO:0000256" key="7">
    <source>
        <dbReference type="PROSITE-ProRule" id="PRU00309"/>
    </source>
</evidence>
<dbReference type="KEGG" id="csol:105368380"/>
<evidence type="ECO:0000256" key="5">
    <source>
        <dbReference type="ARBA" id="ARBA00023125"/>
    </source>
</evidence>
<dbReference type="Gene3D" id="3.30.160.60">
    <property type="entry name" value="Classic Zinc Finger"/>
    <property type="match status" value="2"/>
</dbReference>
<evidence type="ECO:0000256" key="4">
    <source>
        <dbReference type="ARBA" id="ARBA00022833"/>
    </source>
</evidence>
<dbReference type="PROSITE" id="PS00028">
    <property type="entry name" value="ZINC_FINGER_C2H2_1"/>
    <property type="match status" value="4"/>
</dbReference>
<proteinExistence type="predicted"/>
<dbReference type="PROSITE" id="PS50950">
    <property type="entry name" value="ZF_THAP"/>
    <property type="match status" value="1"/>
</dbReference>
<dbReference type="SMART" id="SM00355">
    <property type="entry name" value="ZnF_C2H2"/>
    <property type="match status" value="5"/>
</dbReference>
<dbReference type="Pfam" id="PF13912">
    <property type="entry name" value="zf-C2H2_6"/>
    <property type="match status" value="1"/>
</dbReference>
<dbReference type="PANTHER" id="PTHR24379">
    <property type="entry name" value="KRAB AND ZINC FINGER DOMAIN-CONTAINING"/>
    <property type="match status" value="1"/>
</dbReference>
<keyword evidence="10" id="KW-1185">Reference proteome</keyword>
<dbReference type="InterPro" id="IPR006612">
    <property type="entry name" value="THAP_Znf"/>
</dbReference>
<feature type="domain" description="C2H2-type" evidence="8">
    <location>
        <begin position="198"/>
        <end position="225"/>
    </location>
</feature>
<dbReference type="Proteomes" id="UP000695007">
    <property type="component" value="Unplaced"/>
</dbReference>
<evidence type="ECO:0000256" key="6">
    <source>
        <dbReference type="PROSITE-ProRule" id="PRU00042"/>
    </source>
</evidence>
<dbReference type="Pfam" id="PF05485">
    <property type="entry name" value="THAP"/>
    <property type="match status" value="1"/>
</dbReference>